<dbReference type="Gene3D" id="1.25.10.10">
    <property type="entry name" value="Leucine-rich Repeat Variant"/>
    <property type="match status" value="1"/>
</dbReference>
<sequence>MGCVEIFVGLLKNTKDMETVDQVIWGLGNIAGDCAQFRDKVLNVKFDFFFCMCVVSVNLIFFFCGSLKSRFCEVGMKGELIDHFFFHIEYTGVLEFLLNNLENFSGNMKRNPVWTLSNFCRGRPSAPWEKVSKMLTPLTELLIETRDCEVMADILWALSFITEDKEDDIKIIRNSLTGQEEQMSLQGVRLDAVIHTGVVPKIIKLTKFAIQLGENAWNRIAEVYYCKFFSSTFILLVTNGM</sequence>
<evidence type="ECO:0000256" key="2">
    <source>
        <dbReference type="ARBA" id="ARBA00022448"/>
    </source>
</evidence>
<evidence type="ECO:0000256" key="1">
    <source>
        <dbReference type="ARBA" id="ARBA00010394"/>
    </source>
</evidence>
<organism evidence="5 6">
    <name type="scientific">Reticulomyxa filosa</name>
    <dbReference type="NCBI Taxonomy" id="46433"/>
    <lineage>
        <taxon>Eukaryota</taxon>
        <taxon>Sar</taxon>
        <taxon>Rhizaria</taxon>
        <taxon>Retaria</taxon>
        <taxon>Foraminifera</taxon>
        <taxon>Monothalamids</taxon>
        <taxon>Reticulomyxidae</taxon>
        <taxon>Reticulomyxa</taxon>
    </lineage>
</organism>
<evidence type="ECO:0000256" key="3">
    <source>
        <dbReference type="ARBA" id="ARBA00022927"/>
    </source>
</evidence>
<evidence type="ECO:0000313" key="5">
    <source>
        <dbReference type="EMBL" id="ETO00685.1"/>
    </source>
</evidence>
<protein>
    <submittedName>
        <fullName evidence="5">Importin alpha protein</fullName>
    </submittedName>
</protein>
<comment type="caution">
    <text evidence="5">The sequence shown here is derived from an EMBL/GenBank/DDBJ whole genome shotgun (WGS) entry which is preliminary data.</text>
</comment>
<dbReference type="EMBL" id="ASPP01040291">
    <property type="protein sequence ID" value="ETO00685.1"/>
    <property type="molecule type" value="Genomic_DNA"/>
</dbReference>
<gene>
    <name evidence="5" type="ORF">RFI_36758</name>
</gene>
<keyword evidence="4" id="KW-0812">Transmembrane</keyword>
<dbReference type="PANTHER" id="PTHR23316">
    <property type="entry name" value="IMPORTIN ALPHA"/>
    <property type="match status" value="1"/>
</dbReference>
<dbReference type="SUPFAM" id="SSF48371">
    <property type="entry name" value="ARM repeat"/>
    <property type="match status" value="1"/>
</dbReference>
<keyword evidence="4" id="KW-0472">Membrane</keyword>
<reference evidence="5 6" key="1">
    <citation type="journal article" date="2013" name="Curr. Biol.">
        <title>The Genome of the Foraminiferan Reticulomyxa filosa.</title>
        <authorList>
            <person name="Glockner G."/>
            <person name="Hulsmann N."/>
            <person name="Schleicher M."/>
            <person name="Noegel A.A."/>
            <person name="Eichinger L."/>
            <person name="Gallinger C."/>
            <person name="Pawlowski J."/>
            <person name="Sierra R."/>
            <person name="Euteneuer U."/>
            <person name="Pillet L."/>
            <person name="Moustafa A."/>
            <person name="Platzer M."/>
            <person name="Groth M."/>
            <person name="Szafranski K."/>
            <person name="Schliwa M."/>
        </authorList>
    </citation>
    <scope>NUCLEOTIDE SEQUENCE [LARGE SCALE GENOMIC DNA]</scope>
</reference>
<dbReference type="OrthoDB" id="29145at2759"/>
<dbReference type="Proteomes" id="UP000023152">
    <property type="component" value="Unassembled WGS sequence"/>
</dbReference>
<keyword evidence="6" id="KW-1185">Reference proteome</keyword>
<keyword evidence="2" id="KW-0813">Transport</keyword>
<dbReference type="AlphaFoldDB" id="X6LIY9"/>
<keyword evidence="3" id="KW-0653">Protein transport</keyword>
<dbReference type="InterPro" id="IPR011989">
    <property type="entry name" value="ARM-like"/>
</dbReference>
<name>X6LIY9_RETFI</name>
<comment type="similarity">
    <text evidence="1">Belongs to the importin alpha family.</text>
</comment>
<evidence type="ECO:0000256" key="4">
    <source>
        <dbReference type="SAM" id="Phobius"/>
    </source>
</evidence>
<proteinExistence type="inferred from homology"/>
<feature type="transmembrane region" description="Helical" evidence="4">
    <location>
        <begin position="46"/>
        <end position="67"/>
    </location>
</feature>
<accession>X6LIY9</accession>
<dbReference type="GO" id="GO:0015031">
    <property type="term" value="P:protein transport"/>
    <property type="evidence" value="ECO:0007669"/>
    <property type="project" value="UniProtKB-KW"/>
</dbReference>
<evidence type="ECO:0000313" key="6">
    <source>
        <dbReference type="Proteomes" id="UP000023152"/>
    </source>
</evidence>
<keyword evidence="4" id="KW-1133">Transmembrane helix</keyword>
<dbReference type="InterPro" id="IPR016024">
    <property type="entry name" value="ARM-type_fold"/>
</dbReference>